<dbReference type="InterPro" id="IPR003779">
    <property type="entry name" value="CMD-like"/>
</dbReference>
<keyword evidence="2" id="KW-0614">Plasmid</keyword>
<feature type="domain" description="Carboxymuconolactone decarboxylase-like" evidence="1">
    <location>
        <begin position="8"/>
        <end position="69"/>
    </location>
</feature>
<accession>A0AAJ5UBV6</accession>
<dbReference type="AlphaFoldDB" id="A0AAJ5UBV6"/>
<reference evidence="2 3" key="1">
    <citation type="journal article" date="2022" name="J Glob Antimicrob Resist">
        <title>First complete genome of a multidrug resistant strain of the novel human pathogen Kalamiella piersonii (GABEKP28) identified in human saliva.</title>
        <authorList>
            <person name="McDonagh F."/>
            <person name="Singh N.K."/>
            <person name="Venkateswaran K."/>
            <person name="Lonappan A.M."/>
            <person name="Hallahan B."/>
            <person name="Tuohy A."/>
            <person name="Burke L."/>
            <person name="Kovarova A."/>
            <person name="Miliotis G."/>
        </authorList>
    </citation>
    <scope>NUCLEOTIDE SEQUENCE [LARGE SCALE GENOMIC DNA]</scope>
    <source>
        <strain evidence="2 3">GABEKP28</strain>
    </source>
</reference>
<sequence>MLIQQKHPLTAQQKQTAVIAAYAATGDIPALHDALQQALDAGLTISDCREILVQLYAYAGFPRSLNALAELMKVIDARREQGIKDAEGRAPGPLPKPEEMLAAGTQNQTTLAGSPVKGALFDFAPAIDHYLKVHLFGDIFSRDNLDWKSRELATVAALAAMTGVESQLKAHLGISKNVGLTDAQLAELIPLFESRGENSTAQRLQGALDAVRDR</sequence>
<dbReference type="GO" id="GO:0051920">
    <property type="term" value="F:peroxiredoxin activity"/>
    <property type="evidence" value="ECO:0007669"/>
    <property type="project" value="InterPro"/>
</dbReference>
<protein>
    <submittedName>
        <fullName evidence="2">Carboxymuconolactone decarboxylase family protein</fullName>
    </submittedName>
</protein>
<dbReference type="EMBL" id="CP104760">
    <property type="protein sequence ID" value="WBG93471.1"/>
    <property type="molecule type" value="Genomic_DNA"/>
</dbReference>
<dbReference type="SUPFAM" id="SSF69118">
    <property type="entry name" value="AhpD-like"/>
    <property type="match status" value="1"/>
</dbReference>
<evidence type="ECO:0000259" key="1">
    <source>
        <dbReference type="Pfam" id="PF02627"/>
    </source>
</evidence>
<geneLocation type="plasmid" evidence="2 3">
    <name>pGABEKP28_2</name>
</geneLocation>
<proteinExistence type="predicted"/>
<gene>
    <name evidence="2" type="ORF">N5580_21165</name>
</gene>
<feature type="domain" description="Carboxymuconolactone decarboxylase-like" evidence="1">
    <location>
        <begin position="129"/>
        <end position="189"/>
    </location>
</feature>
<evidence type="ECO:0000313" key="2">
    <source>
        <dbReference type="EMBL" id="WBG93471.1"/>
    </source>
</evidence>
<dbReference type="PANTHER" id="PTHR33570">
    <property type="entry name" value="4-CARBOXYMUCONOLACTONE DECARBOXYLASE FAMILY PROTEIN"/>
    <property type="match status" value="1"/>
</dbReference>
<dbReference type="PANTHER" id="PTHR33570:SF10">
    <property type="entry name" value="GAMMA-CARBOXYMUCONOLACTONE DECARBOXYLASE"/>
    <property type="match status" value="1"/>
</dbReference>
<dbReference type="Pfam" id="PF02627">
    <property type="entry name" value="CMD"/>
    <property type="match status" value="2"/>
</dbReference>
<dbReference type="KEGG" id="kpie:N5580_21165"/>
<keyword evidence="3" id="KW-1185">Reference proteome</keyword>
<name>A0AAJ5UBV6_9GAMM</name>
<dbReference type="Gene3D" id="1.20.1290.10">
    <property type="entry name" value="AhpD-like"/>
    <property type="match status" value="1"/>
</dbReference>
<dbReference type="InterPro" id="IPR029032">
    <property type="entry name" value="AhpD-like"/>
</dbReference>
<dbReference type="InterPro" id="IPR052512">
    <property type="entry name" value="4CMD/NDH-1_regulator"/>
</dbReference>
<evidence type="ECO:0000313" key="3">
    <source>
        <dbReference type="Proteomes" id="UP001211544"/>
    </source>
</evidence>
<organism evidence="2 3">
    <name type="scientific">Pantoea piersonii</name>
    <dbReference type="NCBI Taxonomy" id="2364647"/>
    <lineage>
        <taxon>Bacteria</taxon>
        <taxon>Pseudomonadati</taxon>
        <taxon>Pseudomonadota</taxon>
        <taxon>Gammaproteobacteria</taxon>
        <taxon>Enterobacterales</taxon>
        <taxon>Erwiniaceae</taxon>
        <taxon>Pantoea</taxon>
    </lineage>
</organism>
<dbReference type="RefSeq" id="WP_269950731.1">
    <property type="nucleotide sequence ID" value="NZ_CP104760.1"/>
</dbReference>
<dbReference type="Proteomes" id="UP001211544">
    <property type="component" value="Plasmid pGABEKP28_2"/>
</dbReference>